<evidence type="ECO:0000256" key="5">
    <source>
        <dbReference type="ARBA" id="ARBA00023242"/>
    </source>
</evidence>
<dbReference type="PROSITE" id="PS50888">
    <property type="entry name" value="BHLH"/>
    <property type="match status" value="1"/>
</dbReference>
<evidence type="ECO:0000256" key="2">
    <source>
        <dbReference type="ARBA" id="ARBA00023015"/>
    </source>
</evidence>
<sequence length="652" mass="72921">MVTKTMTILCENCNKPVRKRERQVSAPISVPKQKLCTPRPFRSTKGASKARRDQINVELQTLRSLLPISEQEKEQLSYLHTMALVCFHIRETQLFNSEPMYHSLVFPGSYQMTSEEPLFAAAAIVDPELVHSLSGFILALTAKGKLAYVSENVPHFLGFSVVELLAQGNSIFDLLNSTASRIMQEKLSFAHQHPGTEIEFIIEMRTSRAFRVKYGRNRPIVMRGRFLPLDTQWTSTSPALTFVAFCAPVPHGVEEGDNRSQNSTFQSQHTLDMKIAEMTENVIYHLGYKKEELIGQSWYCLLHPEDTGRGAELHRNLSLLEEGIWQKWDGWDKEALHIQSQDSTPRGVSPASSKRSYCSGNTLQPLKPNEVKFFLQEPGPVREGALEYSSSQLPKPSNVKMLPAPLQSPFPISLAVPSMKTEAVSVELSPETQFPFLSAEGHECLSCPEREERVTSCNPGGLCSPEYTFSSDSSFSVDSSPLFAERPSIGLFPAMNVSPDSDRWAISMLADQIYSLAEVFSQYTKQRSQESLGVHWPGHPAEAAPLVARQDSGTNGATDFSEEISVDEETITSILNNFSDHDVQNQASFEQRPTGHFHLANTQLQLSMYQTLVPETTPLSFSVSSEFDLPDSQWDGKFYNMHQQGMAPLLSQ</sequence>
<evidence type="ECO:0000313" key="10">
    <source>
        <dbReference type="Proteomes" id="UP000018936"/>
    </source>
</evidence>
<protein>
    <submittedName>
        <fullName evidence="9">Neuronal PAS domain-containing protein 4</fullName>
    </submittedName>
</protein>
<evidence type="ECO:0000313" key="9">
    <source>
        <dbReference type="EMBL" id="ETE68968.1"/>
    </source>
</evidence>
<name>V8P4Q1_OPHHA</name>
<feature type="domain" description="PAS" evidence="7">
    <location>
        <begin position="128"/>
        <end position="194"/>
    </location>
</feature>
<accession>V8P4Q1</accession>
<evidence type="ECO:0000256" key="1">
    <source>
        <dbReference type="ARBA" id="ARBA00004123"/>
    </source>
</evidence>
<keyword evidence="3" id="KW-0238">DNA-binding</keyword>
<dbReference type="Gene3D" id="3.30.450.20">
    <property type="entry name" value="PAS domain"/>
    <property type="match status" value="2"/>
</dbReference>
<evidence type="ECO:0000256" key="6">
    <source>
        <dbReference type="SAM" id="MobiDB-lite"/>
    </source>
</evidence>
<evidence type="ECO:0000259" key="7">
    <source>
        <dbReference type="PROSITE" id="PS50112"/>
    </source>
</evidence>
<dbReference type="InterPro" id="IPR000014">
    <property type="entry name" value="PAS"/>
</dbReference>
<gene>
    <name evidence="9" type="primary">NPAS4</name>
    <name evidence="9" type="ORF">L345_05232</name>
</gene>
<dbReference type="GO" id="GO:0000977">
    <property type="term" value="F:RNA polymerase II transcription regulatory region sequence-specific DNA binding"/>
    <property type="evidence" value="ECO:0007669"/>
    <property type="project" value="TreeGrafter"/>
</dbReference>
<evidence type="ECO:0000256" key="3">
    <source>
        <dbReference type="ARBA" id="ARBA00023125"/>
    </source>
</evidence>
<feature type="region of interest" description="Disordered" evidence="6">
    <location>
        <begin position="339"/>
        <end position="363"/>
    </location>
</feature>
<dbReference type="InterPro" id="IPR035965">
    <property type="entry name" value="PAS-like_dom_sf"/>
</dbReference>
<feature type="domain" description="PAS" evidence="7">
    <location>
        <begin position="272"/>
        <end position="306"/>
    </location>
</feature>
<dbReference type="SUPFAM" id="SSF55785">
    <property type="entry name" value="PYP-like sensor domain (PAS domain)"/>
    <property type="match status" value="2"/>
</dbReference>
<keyword evidence="5" id="KW-0539">Nucleus</keyword>
<keyword evidence="10" id="KW-1185">Reference proteome</keyword>
<proteinExistence type="predicted"/>
<dbReference type="InterPro" id="IPR056192">
    <property type="entry name" value="bHLH_NPAS4"/>
</dbReference>
<dbReference type="EMBL" id="AZIM01000877">
    <property type="protein sequence ID" value="ETE68968.1"/>
    <property type="molecule type" value="Genomic_DNA"/>
</dbReference>
<dbReference type="PROSITE" id="PS50112">
    <property type="entry name" value="PAS"/>
    <property type="match status" value="2"/>
</dbReference>
<dbReference type="Pfam" id="PF14598">
    <property type="entry name" value="PAS_11"/>
    <property type="match status" value="1"/>
</dbReference>
<reference evidence="9 10" key="1">
    <citation type="journal article" date="2013" name="Proc. Natl. Acad. Sci. U.S.A.">
        <title>The king cobra genome reveals dynamic gene evolution and adaptation in the snake venom system.</title>
        <authorList>
            <person name="Vonk F.J."/>
            <person name="Casewell N.R."/>
            <person name="Henkel C.V."/>
            <person name="Heimberg A.M."/>
            <person name="Jansen H.J."/>
            <person name="McCleary R.J."/>
            <person name="Kerkkamp H.M."/>
            <person name="Vos R.A."/>
            <person name="Guerreiro I."/>
            <person name="Calvete J.J."/>
            <person name="Wuster W."/>
            <person name="Woods A.E."/>
            <person name="Logan J.M."/>
            <person name="Harrison R.A."/>
            <person name="Castoe T.A."/>
            <person name="de Koning A.P."/>
            <person name="Pollock D.D."/>
            <person name="Yandell M."/>
            <person name="Calderon D."/>
            <person name="Renjifo C."/>
            <person name="Currier R.B."/>
            <person name="Salgado D."/>
            <person name="Pla D."/>
            <person name="Sanz L."/>
            <person name="Hyder A.S."/>
            <person name="Ribeiro J.M."/>
            <person name="Arntzen J.W."/>
            <person name="van den Thillart G.E."/>
            <person name="Boetzer M."/>
            <person name="Pirovano W."/>
            <person name="Dirks R.P."/>
            <person name="Spaink H.P."/>
            <person name="Duboule D."/>
            <person name="McGlinn E."/>
            <person name="Kini R.M."/>
            <person name="Richardson M.K."/>
        </authorList>
    </citation>
    <scope>NUCLEOTIDE SEQUENCE</scope>
    <source>
        <tissue evidence="9">Blood</tissue>
    </source>
</reference>
<dbReference type="GO" id="GO:0046983">
    <property type="term" value="F:protein dimerization activity"/>
    <property type="evidence" value="ECO:0007669"/>
    <property type="project" value="InterPro"/>
</dbReference>
<dbReference type="AlphaFoldDB" id="V8P4Q1"/>
<dbReference type="PANTHER" id="PTHR23043:SF37">
    <property type="entry name" value="NPAS4 PROTEIN"/>
    <property type="match status" value="1"/>
</dbReference>
<evidence type="ECO:0000256" key="4">
    <source>
        <dbReference type="ARBA" id="ARBA00023163"/>
    </source>
</evidence>
<dbReference type="OrthoDB" id="9978016at2759"/>
<dbReference type="SMART" id="SM00091">
    <property type="entry name" value="PAS"/>
    <property type="match status" value="2"/>
</dbReference>
<dbReference type="GO" id="GO:0000981">
    <property type="term" value="F:DNA-binding transcription factor activity, RNA polymerase II-specific"/>
    <property type="evidence" value="ECO:0007669"/>
    <property type="project" value="TreeGrafter"/>
</dbReference>
<organism evidence="9 10">
    <name type="scientific">Ophiophagus hannah</name>
    <name type="common">King cobra</name>
    <name type="synonym">Naja hannah</name>
    <dbReference type="NCBI Taxonomy" id="8665"/>
    <lineage>
        <taxon>Eukaryota</taxon>
        <taxon>Metazoa</taxon>
        <taxon>Chordata</taxon>
        <taxon>Craniata</taxon>
        <taxon>Vertebrata</taxon>
        <taxon>Euteleostomi</taxon>
        <taxon>Lepidosauria</taxon>
        <taxon>Squamata</taxon>
        <taxon>Bifurcata</taxon>
        <taxon>Unidentata</taxon>
        <taxon>Episquamata</taxon>
        <taxon>Toxicofera</taxon>
        <taxon>Serpentes</taxon>
        <taxon>Colubroidea</taxon>
        <taxon>Elapidae</taxon>
        <taxon>Elapinae</taxon>
        <taxon>Ophiophagus</taxon>
    </lineage>
</organism>
<dbReference type="Proteomes" id="UP000018936">
    <property type="component" value="Unassembled WGS sequence"/>
</dbReference>
<keyword evidence="4" id="KW-0804">Transcription</keyword>
<dbReference type="Pfam" id="PF23183">
    <property type="entry name" value="bHLH_NPAS4"/>
    <property type="match status" value="1"/>
</dbReference>
<dbReference type="PANTHER" id="PTHR23043">
    <property type="entry name" value="HYPOXIA-INDUCIBLE FACTOR 1 ALPHA"/>
    <property type="match status" value="1"/>
</dbReference>
<feature type="domain" description="BHLH" evidence="8">
    <location>
        <begin position="39"/>
        <end position="92"/>
    </location>
</feature>
<evidence type="ECO:0000259" key="8">
    <source>
        <dbReference type="PROSITE" id="PS50888"/>
    </source>
</evidence>
<keyword evidence="2" id="KW-0805">Transcription regulation</keyword>
<dbReference type="GO" id="GO:0005634">
    <property type="term" value="C:nucleus"/>
    <property type="evidence" value="ECO:0007669"/>
    <property type="project" value="UniProtKB-SubCell"/>
</dbReference>
<dbReference type="InterPro" id="IPR011598">
    <property type="entry name" value="bHLH_dom"/>
</dbReference>
<comment type="subcellular location">
    <subcellularLocation>
        <location evidence="1">Nucleus</location>
    </subcellularLocation>
</comment>
<dbReference type="CDD" id="cd00130">
    <property type="entry name" value="PAS"/>
    <property type="match status" value="2"/>
</dbReference>
<comment type="caution">
    <text evidence="9">The sequence shown here is derived from an EMBL/GenBank/DDBJ whole genome shotgun (WGS) entry which is preliminary data.</text>
</comment>
<feature type="non-terminal residue" evidence="9">
    <location>
        <position position="1"/>
    </location>
</feature>